<name>X0SL70_9ZZZZ</name>
<keyword evidence="1" id="KW-1133">Transmembrane helix</keyword>
<gene>
    <name evidence="2" type="ORF">S01H1_16437</name>
</gene>
<keyword evidence="1" id="KW-0472">Membrane</keyword>
<reference evidence="2" key="1">
    <citation type="journal article" date="2014" name="Front. Microbiol.">
        <title>High frequency of phylogenetically diverse reductive dehalogenase-homologous genes in deep subseafloor sedimentary metagenomes.</title>
        <authorList>
            <person name="Kawai M."/>
            <person name="Futagami T."/>
            <person name="Toyoda A."/>
            <person name="Takaki Y."/>
            <person name="Nishi S."/>
            <person name="Hori S."/>
            <person name="Arai W."/>
            <person name="Tsubouchi T."/>
            <person name="Morono Y."/>
            <person name="Uchiyama I."/>
            <person name="Ito T."/>
            <person name="Fujiyama A."/>
            <person name="Inagaki F."/>
            <person name="Takami H."/>
        </authorList>
    </citation>
    <scope>NUCLEOTIDE SEQUENCE</scope>
    <source>
        <strain evidence="2">Expedition CK06-06</strain>
    </source>
</reference>
<dbReference type="AlphaFoldDB" id="X0SL70"/>
<evidence type="ECO:0000256" key="1">
    <source>
        <dbReference type="SAM" id="Phobius"/>
    </source>
</evidence>
<sequence length="37" mass="4012">MTEIVKDTIVKNKVILALVLTVALISGAYIISMQPKP</sequence>
<comment type="caution">
    <text evidence="2">The sequence shown here is derived from an EMBL/GenBank/DDBJ whole genome shotgun (WGS) entry which is preliminary data.</text>
</comment>
<proteinExistence type="predicted"/>
<feature type="transmembrane region" description="Helical" evidence="1">
    <location>
        <begin position="12"/>
        <end position="31"/>
    </location>
</feature>
<feature type="non-terminal residue" evidence="2">
    <location>
        <position position="37"/>
    </location>
</feature>
<evidence type="ECO:0000313" key="2">
    <source>
        <dbReference type="EMBL" id="GAF81833.1"/>
    </source>
</evidence>
<dbReference type="EMBL" id="BARS01008647">
    <property type="protein sequence ID" value="GAF81833.1"/>
    <property type="molecule type" value="Genomic_DNA"/>
</dbReference>
<organism evidence="2">
    <name type="scientific">marine sediment metagenome</name>
    <dbReference type="NCBI Taxonomy" id="412755"/>
    <lineage>
        <taxon>unclassified sequences</taxon>
        <taxon>metagenomes</taxon>
        <taxon>ecological metagenomes</taxon>
    </lineage>
</organism>
<keyword evidence="1" id="KW-0812">Transmembrane</keyword>
<protein>
    <submittedName>
        <fullName evidence="2">Uncharacterized protein</fullName>
    </submittedName>
</protein>
<accession>X0SL70</accession>